<reference evidence="4 5" key="2">
    <citation type="journal article" date="2010" name="Stand. Genomic Sci.">
        <title>Complete genome sequence of Kribbella flavida type strain (IFO 14399).</title>
        <authorList>
            <person name="Pukall R."/>
            <person name="Lapidus A."/>
            <person name="Glavina Del Rio T."/>
            <person name="Copeland A."/>
            <person name="Tice H."/>
            <person name="Cheng J.-F."/>
            <person name="Lucas S."/>
            <person name="Chen F."/>
            <person name="Nolan M."/>
            <person name="LaButti K."/>
            <person name="Pati A."/>
            <person name="Ivanova N."/>
            <person name="Mavrommatis K."/>
            <person name="Mikhailova N."/>
            <person name="Pitluck S."/>
            <person name="Bruce D."/>
            <person name="Goodwin L."/>
            <person name="Land M."/>
            <person name="Hauser L."/>
            <person name="Chang Y.-J."/>
            <person name="Jeffries C.D."/>
            <person name="Chen A."/>
            <person name="Palaniappan K."/>
            <person name="Chain P."/>
            <person name="Rohde M."/>
            <person name="Goeker M."/>
            <person name="Bristow J."/>
            <person name="Eisen J.A."/>
            <person name="Markowitz V."/>
            <person name="Hugenholtz P."/>
            <person name="Kyrpides N.C."/>
            <person name="Klenk H.-P."/>
            <person name="Brettin T."/>
        </authorList>
    </citation>
    <scope>NUCLEOTIDE SEQUENCE [LARGE SCALE GENOMIC DNA]</scope>
    <source>
        <strain evidence="5">DSM 17836 / JCM 10339 / NBRC 14399</strain>
    </source>
</reference>
<feature type="domain" description="Luciferase-like" evidence="3">
    <location>
        <begin position="6"/>
        <end position="283"/>
    </location>
</feature>
<dbReference type="SUPFAM" id="SSF51679">
    <property type="entry name" value="Bacterial luciferase-like"/>
    <property type="match status" value="1"/>
</dbReference>
<dbReference type="AlphaFoldDB" id="D2PR74"/>
<dbReference type="KEGG" id="kfl:Kfla_3971"/>
<dbReference type="Proteomes" id="UP000007967">
    <property type="component" value="Chromosome"/>
</dbReference>
<reference evidence="5" key="1">
    <citation type="submission" date="2009-09" db="EMBL/GenBank/DDBJ databases">
        <title>The complete genome of Kribbella flavida DSM 17836.</title>
        <authorList>
            <consortium name="US DOE Joint Genome Institute (JGI-PGF)"/>
            <person name="Lucas S."/>
            <person name="Copeland A."/>
            <person name="Lapidus A."/>
            <person name="Glavina del Rio T."/>
            <person name="Dalin E."/>
            <person name="Tice H."/>
            <person name="Bruce D."/>
            <person name="Goodwin L."/>
            <person name="Pitluck S."/>
            <person name="Kyrpides N."/>
            <person name="Mavromatis K."/>
            <person name="Ivanova N."/>
            <person name="Saunders E."/>
            <person name="Brettin T."/>
            <person name="Detter J.C."/>
            <person name="Han C."/>
            <person name="Larimer F."/>
            <person name="Land M."/>
            <person name="Hauser L."/>
            <person name="Markowitz V."/>
            <person name="Cheng J.-F."/>
            <person name="Hugenholtz P."/>
            <person name="Woyke T."/>
            <person name="Wu D."/>
            <person name="Pukall R."/>
            <person name="Klenk H.-P."/>
            <person name="Eisen J.A."/>
        </authorList>
    </citation>
    <scope>NUCLEOTIDE SEQUENCE [LARGE SCALE GENOMIC DNA]</scope>
    <source>
        <strain evidence="5">DSM 17836 / JCM 10339 / NBRC 14399</strain>
    </source>
</reference>
<dbReference type="OrthoDB" id="5169673at2"/>
<dbReference type="Pfam" id="PF00296">
    <property type="entry name" value="Bac_luciferase"/>
    <property type="match status" value="1"/>
</dbReference>
<keyword evidence="5" id="KW-1185">Reference proteome</keyword>
<gene>
    <name evidence="4" type="ordered locus">Kfla_3971</name>
</gene>
<evidence type="ECO:0000313" key="4">
    <source>
        <dbReference type="EMBL" id="ADB33022.1"/>
    </source>
</evidence>
<dbReference type="InterPro" id="IPR011251">
    <property type="entry name" value="Luciferase-like_dom"/>
</dbReference>
<dbReference type="GO" id="GO:0016705">
    <property type="term" value="F:oxidoreductase activity, acting on paired donors, with incorporation or reduction of molecular oxygen"/>
    <property type="evidence" value="ECO:0007669"/>
    <property type="project" value="InterPro"/>
</dbReference>
<evidence type="ECO:0000256" key="1">
    <source>
        <dbReference type="ARBA" id="ARBA00023002"/>
    </source>
</evidence>
<dbReference type="STRING" id="479435.Kfla_3971"/>
<name>D2PR74_KRIFD</name>
<dbReference type="NCBIfam" id="TIGR03619">
    <property type="entry name" value="F420_Rv2161c"/>
    <property type="match status" value="1"/>
</dbReference>
<dbReference type="InterPro" id="IPR019921">
    <property type="entry name" value="Lucif-like_OxRdtase_Rv2161c"/>
</dbReference>
<dbReference type="HOGENOM" id="CLU_027853_3_2_11"/>
<accession>D2PR74</accession>
<keyword evidence="2 4" id="KW-0503">Monooxygenase</keyword>
<dbReference type="InterPro" id="IPR050766">
    <property type="entry name" value="Bact_Lucif_Oxidored"/>
</dbReference>
<proteinExistence type="predicted"/>
<dbReference type="PANTHER" id="PTHR30137:SF8">
    <property type="entry name" value="BLR5498 PROTEIN"/>
    <property type="match status" value="1"/>
</dbReference>
<dbReference type="PANTHER" id="PTHR30137">
    <property type="entry name" value="LUCIFERASE-LIKE MONOOXYGENASE"/>
    <property type="match status" value="1"/>
</dbReference>
<dbReference type="InterPro" id="IPR036661">
    <property type="entry name" value="Luciferase-like_sf"/>
</dbReference>
<dbReference type="eggNOG" id="COG2141">
    <property type="taxonomic scope" value="Bacteria"/>
</dbReference>
<dbReference type="RefSeq" id="WP_012921578.1">
    <property type="nucleotide sequence ID" value="NC_013729.1"/>
</dbReference>
<sequence length="334" mass="36127">MDDPTFGVLHDFRQPLPHHAAMSRYYAESLDEVAAADQLGFDAVWMSEHHLTADGLLPSPLVMAAAIAARTTQLRIGTNILVLPLHHPLRVAEDAAVADLVSAGRLVLGVGQGYAEEEFAAFGADRRHRGTLLEEGITLLRRAWSAEPINLHGEHWSYSQLSVTPKPERPIPIYVGGVTAAGLRRAARLGDAVIIYCAKPDELRARRALLDQVAPGTPLTCTSILHVADDPEQAWAEVAPGIAYLEGQIATYGGRGDLPEPQRGDYLVGTPEQVTEQLVALHRDVQFDHFAHWTRLPGLSHHRALESLQLLATEVVPAVTEQLSPGGGLDLGLG</sequence>
<organism evidence="4 5">
    <name type="scientific">Kribbella flavida (strain DSM 17836 / JCM 10339 / NBRC 14399)</name>
    <dbReference type="NCBI Taxonomy" id="479435"/>
    <lineage>
        <taxon>Bacteria</taxon>
        <taxon>Bacillati</taxon>
        <taxon>Actinomycetota</taxon>
        <taxon>Actinomycetes</taxon>
        <taxon>Propionibacteriales</taxon>
        <taxon>Kribbellaceae</taxon>
        <taxon>Kribbella</taxon>
    </lineage>
</organism>
<evidence type="ECO:0000256" key="2">
    <source>
        <dbReference type="ARBA" id="ARBA00023033"/>
    </source>
</evidence>
<evidence type="ECO:0000313" key="5">
    <source>
        <dbReference type="Proteomes" id="UP000007967"/>
    </source>
</evidence>
<evidence type="ECO:0000259" key="3">
    <source>
        <dbReference type="Pfam" id="PF00296"/>
    </source>
</evidence>
<dbReference type="GO" id="GO:0005829">
    <property type="term" value="C:cytosol"/>
    <property type="evidence" value="ECO:0007669"/>
    <property type="project" value="TreeGrafter"/>
</dbReference>
<dbReference type="EMBL" id="CP001736">
    <property type="protein sequence ID" value="ADB33022.1"/>
    <property type="molecule type" value="Genomic_DNA"/>
</dbReference>
<dbReference type="Gene3D" id="3.20.20.30">
    <property type="entry name" value="Luciferase-like domain"/>
    <property type="match status" value="1"/>
</dbReference>
<protein>
    <submittedName>
        <fullName evidence="4">Luciferase-like monooxygenase</fullName>
    </submittedName>
</protein>
<keyword evidence="1" id="KW-0560">Oxidoreductase</keyword>
<dbReference type="GO" id="GO:0004497">
    <property type="term" value="F:monooxygenase activity"/>
    <property type="evidence" value="ECO:0007669"/>
    <property type="project" value="UniProtKB-KW"/>
</dbReference>